<dbReference type="InterPro" id="IPR002636">
    <property type="entry name" value="DUF29"/>
</dbReference>
<organism evidence="1 2">
    <name type="scientific">Enterovirga aerilata</name>
    <dbReference type="NCBI Taxonomy" id="2730920"/>
    <lineage>
        <taxon>Bacteria</taxon>
        <taxon>Pseudomonadati</taxon>
        <taxon>Pseudomonadota</taxon>
        <taxon>Alphaproteobacteria</taxon>
        <taxon>Hyphomicrobiales</taxon>
        <taxon>Methylobacteriaceae</taxon>
        <taxon>Enterovirga</taxon>
    </lineage>
</organism>
<dbReference type="Gene3D" id="1.20.1220.20">
    <property type="entry name" value="Uncharcterised protein PF01724"/>
    <property type="match status" value="1"/>
</dbReference>
<dbReference type="EMBL" id="JABEPP010000006">
    <property type="protein sequence ID" value="NNM74583.1"/>
    <property type="molecule type" value="Genomic_DNA"/>
</dbReference>
<gene>
    <name evidence="1" type="ORF">HJG44_19675</name>
</gene>
<name>A0A849IKW1_9HYPH</name>
<dbReference type="AlphaFoldDB" id="A0A849IKW1"/>
<proteinExistence type="predicted"/>
<dbReference type="RefSeq" id="WP_171220052.1">
    <property type="nucleotide sequence ID" value="NZ_JABEPP010000006.1"/>
</dbReference>
<reference evidence="1 2" key="1">
    <citation type="submission" date="2020-04" db="EMBL/GenBank/DDBJ databases">
        <title>Enterovirga sp. isolate from soil.</title>
        <authorList>
            <person name="Chea S."/>
            <person name="Kim D.-U."/>
        </authorList>
    </citation>
    <scope>NUCLEOTIDE SEQUENCE [LARGE SCALE GENOMIC DNA]</scope>
    <source>
        <strain evidence="1 2">DB1703</strain>
    </source>
</reference>
<dbReference type="Pfam" id="PF01724">
    <property type="entry name" value="DUF29"/>
    <property type="match status" value="1"/>
</dbReference>
<accession>A0A849IKW1</accession>
<protein>
    <submittedName>
        <fullName evidence="1">DUF29 domain-containing protein</fullName>
    </submittedName>
</protein>
<evidence type="ECO:0000313" key="2">
    <source>
        <dbReference type="Proteomes" id="UP000564885"/>
    </source>
</evidence>
<dbReference type="Proteomes" id="UP000564885">
    <property type="component" value="Unassembled WGS sequence"/>
</dbReference>
<keyword evidence="2" id="KW-1185">Reference proteome</keyword>
<dbReference type="PANTHER" id="PTHR34235">
    <property type="entry name" value="SLR1203 PROTEIN-RELATED"/>
    <property type="match status" value="1"/>
</dbReference>
<evidence type="ECO:0000313" key="1">
    <source>
        <dbReference type="EMBL" id="NNM74583.1"/>
    </source>
</evidence>
<comment type="caution">
    <text evidence="1">The sequence shown here is derived from an EMBL/GenBank/DDBJ whole genome shotgun (WGS) entry which is preliminary data.</text>
</comment>
<sequence>MADGLSLYEQDFVRWSEEQAHALRAAGISGTNLPLDWDNLAEKIDGLGRSLRSELRNRLATIIEHLLKLGVSTAADPRGGWVETVMRERIEVESLLDESPSLRASLPDSLDRAERKARKLAEVSLPRHGEWSPAASRRFGETRFSNSDVLGPWLPDAVGSDRS</sequence>